<dbReference type="Proteomes" id="UP001141806">
    <property type="component" value="Unassembled WGS sequence"/>
</dbReference>
<evidence type="ECO:0000313" key="4">
    <source>
        <dbReference type="Proteomes" id="UP001141806"/>
    </source>
</evidence>
<evidence type="ECO:0000256" key="1">
    <source>
        <dbReference type="ARBA" id="ARBA00023002"/>
    </source>
</evidence>
<keyword evidence="1" id="KW-0560">Oxidoreductase</keyword>
<keyword evidence="2" id="KW-0503">Monooxygenase</keyword>
<dbReference type="OrthoDB" id="1878542at2759"/>
<evidence type="ECO:0008006" key="5">
    <source>
        <dbReference type="Google" id="ProtNLM"/>
    </source>
</evidence>
<dbReference type="InterPro" id="IPR036188">
    <property type="entry name" value="FAD/NAD-bd_sf"/>
</dbReference>
<sequence length="304" mass="33476">MEIGKEVMIAGGGIAGRHFTNVANGATQEVSLTEINGTSNGPVILHRKALLETLAGELTPSTIRFSSKHTSIRTIAIEEVVSSSIAILSLDDETIIKAKGVMEYVQWLPTGWDLELAPVNSGRDCSRPELLQKDVVENLAKDFLLSYLEVIQHADLATLTWAQLKFRYQWDLIFGHVCKGNITVTSDAMHPMTQDLGQGGCSAFEDVVVFGRHMAKSLLPNRHGHIMAVEAARAIQGHVKGRKWRAAGLITGSYLGGWIQQDGSRCFRKFLRDIFYRFPSCRVLNVQHDCGKLSSVSLLSESDV</sequence>
<accession>A0A9Q0GMN7</accession>
<dbReference type="PANTHER" id="PTHR45934">
    <property type="entry name" value="FAD/NAD(P)-BINDING OXIDOREDUCTASE FAMILY PROTEIN"/>
    <property type="match status" value="1"/>
</dbReference>
<evidence type="ECO:0000313" key="3">
    <source>
        <dbReference type="EMBL" id="KAJ4950144.1"/>
    </source>
</evidence>
<dbReference type="SUPFAM" id="SSF51905">
    <property type="entry name" value="FAD/NAD(P)-binding domain"/>
    <property type="match status" value="1"/>
</dbReference>
<keyword evidence="4" id="KW-1185">Reference proteome</keyword>
<reference evidence="3" key="1">
    <citation type="journal article" date="2023" name="Plant J.">
        <title>The genome of the king protea, Protea cynaroides.</title>
        <authorList>
            <person name="Chang J."/>
            <person name="Duong T.A."/>
            <person name="Schoeman C."/>
            <person name="Ma X."/>
            <person name="Roodt D."/>
            <person name="Barker N."/>
            <person name="Li Z."/>
            <person name="Van de Peer Y."/>
            <person name="Mizrachi E."/>
        </authorList>
    </citation>
    <scope>NUCLEOTIDE SEQUENCE</scope>
    <source>
        <tissue evidence="3">Young leaves</tissue>
    </source>
</reference>
<dbReference type="GO" id="GO:0004497">
    <property type="term" value="F:monooxygenase activity"/>
    <property type="evidence" value="ECO:0007669"/>
    <property type="project" value="UniProtKB-KW"/>
</dbReference>
<proteinExistence type="predicted"/>
<name>A0A9Q0GMN7_9MAGN</name>
<dbReference type="PANTHER" id="PTHR45934:SF1">
    <property type="entry name" value="OS04G0423100 PROTEIN"/>
    <property type="match status" value="1"/>
</dbReference>
<dbReference type="AlphaFoldDB" id="A0A9Q0GMN7"/>
<evidence type="ECO:0000256" key="2">
    <source>
        <dbReference type="ARBA" id="ARBA00023033"/>
    </source>
</evidence>
<dbReference type="EMBL" id="JAMYWD010000012">
    <property type="protein sequence ID" value="KAJ4950144.1"/>
    <property type="molecule type" value="Genomic_DNA"/>
</dbReference>
<organism evidence="3 4">
    <name type="scientific">Protea cynaroides</name>
    <dbReference type="NCBI Taxonomy" id="273540"/>
    <lineage>
        <taxon>Eukaryota</taxon>
        <taxon>Viridiplantae</taxon>
        <taxon>Streptophyta</taxon>
        <taxon>Embryophyta</taxon>
        <taxon>Tracheophyta</taxon>
        <taxon>Spermatophyta</taxon>
        <taxon>Magnoliopsida</taxon>
        <taxon>Proteales</taxon>
        <taxon>Proteaceae</taxon>
        <taxon>Protea</taxon>
    </lineage>
</organism>
<comment type="caution">
    <text evidence="3">The sequence shown here is derived from an EMBL/GenBank/DDBJ whole genome shotgun (WGS) entry which is preliminary data.</text>
</comment>
<protein>
    <recommendedName>
        <fullName evidence="5">FAD-binding domain-containing protein</fullName>
    </recommendedName>
</protein>
<dbReference type="Gene3D" id="3.50.50.60">
    <property type="entry name" value="FAD/NAD(P)-binding domain"/>
    <property type="match status" value="1"/>
</dbReference>
<gene>
    <name evidence="3" type="ORF">NE237_026976</name>
</gene>
<dbReference type="InterPro" id="IPR044560">
    <property type="entry name" value="MOase"/>
</dbReference>